<protein>
    <recommendedName>
        <fullName evidence="4">Transposase</fullName>
    </recommendedName>
</protein>
<evidence type="ECO:0000313" key="2">
    <source>
        <dbReference type="EMBL" id="TWP32977.1"/>
    </source>
</evidence>
<name>A0A563DRV0_9MICO</name>
<dbReference type="AlphaFoldDB" id="A0A563DRV0"/>
<sequence>MCGLRAGLIERRATRWPDWRVGWAVLPGSSVGQRGLYRHRTDIEALNKDAKYGGALRHLPSADHRVDTVWMWVALLACAICAWIQEIARLDRGNGRGRRTVARMRRELIMVPARLSRRGGTTYLAGNHPARTLTSRPGHDQPPKTRASTHYSRFWV</sequence>
<dbReference type="Proteomes" id="UP000320244">
    <property type="component" value="Unassembled WGS sequence"/>
</dbReference>
<comment type="caution">
    <text evidence="2">The sequence shown here is derived from an EMBL/GenBank/DDBJ whole genome shotgun (WGS) entry which is preliminary data.</text>
</comment>
<dbReference type="OrthoDB" id="3718343at2"/>
<evidence type="ECO:0000256" key="1">
    <source>
        <dbReference type="SAM" id="MobiDB-lite"/>
    </source>
</evidence>
<feature type="compositionally biased region" description="Polar residues" evidence="1">
    <location>
        <begin position="146"/>
        <end position="156"/>
    </location>
</feature>
<proteinExistence type="predicted"/>
<evidence type="ECO:0000313" key="3">
    <source>
        <dbReference type="Proteomes" id="UP000320244"/>
    </source>
</evidence>
<reference evidence="2 3" key="1">
    <citation type="submission" date="2019-05" db="EMBL/GenBank/DDBJ databases">
        <authorList>
            <person name="Lee S.D."/>
        </authorList>
    </citation>
    <scope>NUCLEOTIDE SEQUENCE [LARGE SCALE GENOMIC DNA]</scope>
    <source>
        <strain evidence="2 3">C5-26</strain>
    </source>
</reference>
<dbReference type="EMBL" id="VCQV01000052">
    <property type="protein sequence ID" value="TWP32977.1"/>
    <property type="molecule type" value="Genomic_DNA"/>
</dbReference>
<evidence type="ECO:0008006" key="4">
    <source>
        <dbReference type="Google" id="ProtNLM"/>
    </source>
</evidence>
<gene>
    <name evidence="2" type="ORF">FGL98_22825</name>
</gene>
<feature type="region of interest" description="Disordered" evidence="1">
    <location>
        <begin position="126"/>
        <end position="156"/>
    </location>
</feature>
<organism evidence="2 3">
    <name type="scientific">Leekyejoonella antrihumi</name>
    <dbReference type="NCBI Taxonomy" id="1660198"/>
    <lineage>
        <taxon>Bacteria</taxon>
        <taxon>Bacillati</taxon>
        <taxon>Actinomycetota</taxon>
        <taxon>Actinomycetes</taxon>
        <taxon>Micrococcales</taxon>
        <taxon>Dermacoccaceae</taxon>
        <taxon>Leekyejoonella</taxon>
    </lineage>
</organism>
<reference evidence="2 3" key="2">
    <citation type="submission" date="2019-08" db="EMBL/GenBank/DDBJ databases">
        <title>Jejuicoccus antrihumi gen. nov., sp. nov., a new member of the family Dermacoccaceae isolated from a cave.</title>
        <authorList>
            <person name="Schumann P."/>
            <person name="Kim I.S."/>
        </authorList>
    </citation>
    <scope>NUCLEOTIDE SEQUENCE [LARGE SCALE GENOMIC DNA]</scope>
    <source>
        <strain evidence="2 3">C5-26</strain>
    </source>
</reference>
<accession>A0A563DRV0</accession>
<keyword evidence="3" id="KW-1185">Reference proteome</keyword>